<keyword evidence="1" id="KW-0472">Membrane</keyword>
<sequence>MTEPNRQSRGMALAVVVVVLSALGMLMTIATLADQSSWGAALVVGILGPIGAIVLAGLGVVAATRAQRTGVRVTAGVGIALAAVGLVLSMLLWAP</sequence>
<gene>
    <name evidence="2" type="ORF">MUN76_11320</name>
</gene>
<evidence type="ECO:0000256" key="1">
    <source>
        <dbReference type="SAM" id="Phobius"/>
    </source>
</evidence>
<feature type="transmembrane region" description="Helical" evidence="1">
    <location>
        <begin position="73"/>
        <end position="94"/>
    </location>
</feature>
<feature type="transmembrane region" description="Helical" evidence="1">
    <location>
        <begin position="12"/>
        <end position="32"/>
    </location>
</feature>
<keyword evidence="1" id="KW-1133">Transmembrane helix</keyword>
<feature type="transmembrane region" description="Helical" evidence="1">
    <location>
        <begin position="38"/>
        <end position="61"/>
    </location>
</feature>
<accession>A0ABY4FTL0</accession>
<evidence type="ECO:0008006" key="4">
    <source>
        <dbReference type="Google" id="ProtNLM"/>
    </source>
</evidence>
<reference evidence="2 3" key="1">
    <citation type="submission" date="2022-04" db="EMBL/GenBank/DDBJ databases">
        <title>Leucobacter sp. isolated from rhizosphere of onion.</title>
        <authorList>
            <person name="Won M."/>
            <person name="Lee C.-M."/>
            <person name="Woen H.-Y."/>
            <person name="Kwon S.-W."/>
        </authorList>
    </citation>
    <scope>NUCLEOTIDE SEQUENCE [LARGE SCALE GENOMIC DNA]</scope>
    <source>
        <strain evidence="2 3">H25R-14</strain>
    </source>
</reference>
<proteinExistence type="predicted"/>
<dbReference type="Proteomes" id="UP000831775">
    <property type="component" value="Chromosome"/>
</dbReference>
<keyword evidence="3" id="KW-1185">Reference proteome</keyword>
<name>A0ABY4FTL0_9MICO</name>
<protein>
    <recommendedName>
        <fullName evidence="4">Major facilitator superfamily (MFS) profile domain-containing protein</fullName>
    </recommendedName>
</protein>
<evidence type="ECO:0000313" key="2">
    <source>
        <dbReference type="EMBL" id="UOQ59636.1"/>
    </source>
</evidence>
<evidence type="ECO:0000313" key="3">
    <source>
        <dbReference type="Proteomes" id="UP000831775"/>
    </source>
</evidence>
<organism evidence="2 3">
    <name type="scientific">Leucobacter rhizosphaerae</name>
    <dbReference type="NCBI Taxonomy" id="2932245"/>
    <lineage>
        <taxon>Bacteria</taxon>
        <taxon>Bacillati</taxon>
        <taxon>Actinomycetota</taxon>
        <taxon>Actinomycetes</taxon>
        <taxon>Micrococcales</taxon>
        <taxon>Microbacteriaceae</taxon>
        <taxon>Leucobacter</taxon>
    </lineage>
</organism>
<dbReference type="RefSeq" id="WP_244684747.1">
    <property type="nucleotide sequence ID" value="NZ_CP095043.1"/>
</dbReference>
<dbReference type="EMBL" id="CP095043">
    <property type="protein sequence ID" value="UOQ59636.1"/>
    <property type="molecule type" value="Genomic_DNA"/>
</dbReference>
<keyword evidence="1" id="KW-0812">Transmembrane</keyword>